<evidence type="ECO:0000256" key="8">
    <source>
        <dbReference type="ARBA" id="ARBA00023011"/>
    </source>
</evidence>
<evidence type="ECO:0000256" key="2">
    <source>
        <dbReference type="ARBA" id="ARBA00005377"/>
    </source>
</evidence>
<evidence type="ECO:0000256" key="14">
    <source>
        <dbReference type="SAM" id="Phobius"/>
    </source>
</evidence>
<comment type="similarity">
    <text evidence="2">Belongs to the ERG28 family.</text>
</comment>
<keyword evidence="3" id="KW-0444">Lipid biosynthesis</keyword>
<dbReference type="Proteomes" id="UP000286045">
    <property type="component" value="Unassembled WGS sequence"/>
</dbReference>
<sequence length="177" mass="19784">MDAVIDALKTYLPSGPGYLPYYMFGLSVISVANSLQNYLTLHYSRRLYNGQFVPNASLPPRTASFDPEDSTQKLAPAASSNPKDGRAADQVTPLAARLFGTYTFLAAVVRLYASYHLHLAPVYHITIWTYVIALFHFGSEWAVYRSAYLGPPILFPFFFATVGIVWMTSQYGFYVQA</sequence>
<dbReference type="STRING" id="363999.A0A439CRT1"/>
<dbReference type="AlphaFoldDB" id="A0A439CRT1"/>
<proteinExistence type="inferred from homology"/>
<evidence type="ECO:0000256" key="9">
    <source>
        <dbReference type="ARBA" id="ARBA00023098"/>
    </source>
</evidence>
<dbReference type="GO" id="GO:0005789">
    <property type="term" value="C:endoplasmic reticulum membrane"/>
    <property type="evidence" value="ECO:0007669"/>
    <property type="project" value="UniProtKB-SubCell"/>
</dbReference>
<dbReference type="GO" id="GO:0016126">
    <property type="term" value="P:sterol biosynthetic process"/>
    <property type="evidence" value="ECO:0007669"/>
    <property type="project" value="UniProtKB-KW"/>
</dbReference>
<evidence type="ECO:0000256" key="11">
    <source>
        <dbReference type="ARBA" id="ARBA00023166"/>
    </source>
</evidence>
<dbReference type="EMBL" id="RYZI01000514">
    <property type="protein sequence ID" value="RWA04812.1"/>
    <property type="molecule type" value="Genomic_DNA"/>
</dbReference>
<dbReference type="PANTHER" id="PTHR15451">
    <property type="entry name" value="ERGOSTEROL BIOSYNTHETIC PROTEIN 28-RELATED"/>
    <property type="match status" value="1"/>
</dbReference>
<keyword evidence="8" id="KW-0756">Sterol biosynthesis</keyword>
<reference evidence="15 16" key="1">
    <citation type="submission" date="2018-12" db="EMBL/GenBank/DDBJ databases">
        <title>Draft genome sequence of Xylaria grammica IHI A82.</title>
        <authorList>
            <person name="Buettner E."/>
            <person name="Kellner H."/>
        </authorList>
    </citation>
    <scope>NUCLEOTIDE SEQUENCE [LARGE SCALE GENOMIC DNA]</scope>
    <source>
        <strain evidence="15 16">IHI A82</strain>
    </source>
</reference>
<accession>A0A439CRT1</accession>
<evidence type="ECO:0000256" key="12">
    <source>
        <dbReference type="ARBA" id="ARBA00023221"/>
    </source>
</evidence>
<evidence type="ECO:0000256" key="3">
    <source>
        <dbReference type="ARBA" id="ARBA00022516"/>
    </source>
</evidence>
<feature type="transmembrane region" description="Helical" evidence="14">
    <location>
        <begin position="20"/>
        <end position="39"/>
    </location>
</feature>
<evidence type="ECO:0000256" key="13">
    <source>
        <dbReference type="SAM" id="MobiDB-lite"/>
    </source>
</evidence>
<gene>
    <name evidence="15" type="ORF">EKO27_g10289</name>
</gene>
<dbReference type="Pfam" id="PF03694">
    <property type="entry name" value="Erg28"/>
    <property type="match status" value="1"/>
</dbReference>
<evidence type="ECO:0000256" key="1">
    <source>
        <dbReference type="ARBA" id="ARBA00004477"/>
    </source>
</evidence>
<comment type="caution">
    <text evidence="15">The sequence shown here is derived from an EMBL/GenBank/DDBJ whole genome shotgun (WGS) entry which is preliminary data.</text>
</comment>
<keyword evidence="16" id="KW-1185">Reference proteome</keyword>
<feature type="region of interest" description="Disordered" evidence="13">
    <location>
        <begin position="63"/>
        <end position="87"/>
    </location>
</feature>
<keyword evidence="10 14" id="KW-0472">Membrane</keyword>
<dbReference type="InterPro" id="IPR005352">
    <property type="entry name" value="Erg28"/>
</dbReference>
<feature type="transmembrane region" description="Helical" evidence="14">
    <location>
        <begin position="125"/>
        <end position="144"/>
    </location>
</feature>
<keyword evidence="5" id="KW-0256">Endoplasmic reticulum</keyword>
<evidence type="ECO:0000256" key="4">
    <source>
        <dbReference type="ARBA" id="ARBA00022692"/>
    </source>
</evidence>
<evidence type="ECO:0000256" key="5">
    <source>
        <dbReference type="ARBA" id="ARBA00022824"/>
    </source>
</evidence>
<keyword evidence="11" id="KW-1207">Sterol metabolism</keyword>
<evidence type="ECO:0000256" key="6">
    <source>
        <dbReference type="ARBA" id="ARBA00022955"/>
    </source>
</evidence>
<comment type="subcellular location">
    <subcellularLocation>
        <location evidence="1">Endoplasmic reticulum membrane</location>
        <topology evidence="1">Multi-pass membrane protein</topology>
    </subcellularLocation>
</comment>
<evidence type="ECO:0000313" key="15">
    <source>
        <dbReference type="EMBL" id="RWA04812.1"/>
    </source>
</evidence>
<name>A0A439CRT1_9PEZI</name>
<keyword evidence="4 14" id="KW-0812">Transmembrane</keyword>
<protein>
    <recommendedName>
        <fullName evidence="17">Ergosterol biosynthesis protein</fullName>
    </recommendedName>
</protein>
<keyword evidence="12" id="KW-0753">Steroid metabolism</keyword>
<evidence type="ECO:0008006" key="17">
    <source>
        <dbReference type="Google" id="ProtNLM"/>
    </source>
</evidence>
<keyword evidence="6" id="KW-0752">Steroid biosynthesis</keyword>
<organism evidence="15 16">
    <name type="scientific">Xylaria grammica</name>
    <dbReference type="NCBI Taxonomy" id="363999"/>
    <lineage>
        <taxon>Eukaryota</taxon>
        <taxon>Fungi</taxon>
        <taxon>Dikarya</taxon>
        <taxon>Ascomycota</taxon>
        <taxon>Pezizomycotina</taxon>
        <taxon>Sordariomycetes</taxon>
        <taxon>Xylariomycetidae</taxon>
        <taxon>Xylariales</taxon>
        <taxon>Xylariaceae</taxon>
        <taxon>Xylaria</taxon>
    </lineage>
</organism>
<evidence type="ECO:0000256" key="10">
    <source>
        <dbReference type="ARBA" id="ARBA00023136"/>
    </source>
</evidence>
<dbReference type="GO" id="GO:0030674">
    <property type="term" value="F:protein-macromolecule adaptor activity"/>
    <property type="evidence" value="ECO:0007669"/>
    <property type="project" value="TreeGrafter"/>
</dbReference>
<keyword evidence="7 14" id="KW-1133">Transmembrane helix</keyword>
<feature type="transmembrane region" description="Helical" evidence="14">
    <location>
        <begin position="153"/>
        <end position="174"/>
    </location>
</feature>
<evidence type="ECO:0000313" key="16">
    <source>
        <dbReference type="Proteomes" id="UP000286045"/>
    </source>
</evidence>
<dbReference type="PANTHER" id="PTHR15451:SF19">
    <property type="entry name" value="ERGOSTEROL BIOSYNTHETIC PROTEIN 28 HOMOLOG"/>
    <property type="match status" value="1"/>
</dbReference>
<evidence type="ECO:0000256" key="7">
    <source>
        <dbReference type="ARBA" id="ARBA00022989"/>
    </source>
</evidence>
<keyword evidence="9" id="KW-0443">Lipid metabolism</keyword>